<evidence type="ECO:0000313" key="1">
    <source>
        <dbReference type="EMBL" id="PIT49865.1"/>
    </source>
</evidence>
<gene>
    <name evidence="1" type="ORF">BHC48_07800</name>
</gene>
<proteinExistence type="predicted"/>
<organism evidence="1 2">
    <name type="scientific">Snodgrassella alvi</name>
    <dbReference type="NCBI Taxonomy" id="1196083"/>
    <lineage>
        <taxon>Bacteria</taxon>
        <taxon>Pseudomonadati</taxon>
        <taxon>Pseudomonadota</taxon>
        <taxon>Betaproteobacteria</taxon>
        <taxon>Neisseriales</taxon>
        <taxon>Neisseriaceae</taxon>
        <taxon>Snodgrassella</taxon>
    </lineage>
</organism>
<dbReference type="Proteomes" id="UP000231484">
    <property type="component" value="Unassembled WGS sequence"/>
</dbReference>
<comment type="caution">
    <text evidence="1">The sequence shown here is derived from an EMBL/GenBank/DDBJ whole genome shotgun (WGS) entry which is preliminary data.</text>
</comment>
<accession>A0A2N9XNG0</accession>
<dbReference type="EMBL" id="MEIQ01000045">
    <property type="protein sequence ID" value="PIT49865.1"/>
    <property type="molecule type" value="Genomic_DNA"/>
</dbReference>
<sequence length="348" mass="41850">MKRTIILGMPKSRNIYQQIKKNLQFYGFEVLYIDNSPEYIKHFKYPSLRKRLYCVIQKLLFRNFSYKVKLKEELLVTNSKVLLTETKYDYALIIRPDIYPVKLLQLIKEFTREKFIAYQWDGLRRMPCAKQVFDLFDKFYVFDAHDLVDRHFQDYELTGITNFYFDMYRPEPVEHSGIIAYFVGAHVSERVADIEYCATELVKNNIHLKFIIPTSDQNKINQYQYSHLITFGEENEIDFYENMQILNEIDIIVDFVNPLHHGLSFRVFESLYYQKKLITNNKAVCQYDFYHPDNILIWDKEDLSHKIQEFLAKPYKPVDSKIVKKYGFGNWIRNILDLSPYEKINLPF</sequence>
<name>A0A2N9XNG0_9NEIS</name>
<evidence type="ECO:0000313" key="2">
    <source>
        <dbReference type="Proteomes" id="UP000231484"/>
    </source>
</evidence>
<reference evidence="1 2" key="1">
    <citation type="journal article" date="2017" name="MBio">
        <title>Type VI secretion-mediated competition in the bee gut microbiome.</title>
        <authorList>
            <person name="Steele M.I."/>
            <person name="Kwong W.K."/>
            <person name="Powell J.E."/>
            <person name="Whiteley M."/>
            <person name="Moran N.A."/>
        </authorList>
    </citation>
    <scope>NUCLEOTIDE SEQUENCE [LARGE SCALE GENOMIC DNA]</scope>
    <source>
        <strain evidence="1 2">Occ4-2</strain>
    </source>
</reference>
<protein>
    <submittedName>
        <fullName evidence="1">Uncharacterized protein</fullName>
    </submittedName>
</protein>
<dbReference type="AlphaFoldDB" id="A0A2N9XNG0"/>